<evidence type="ECO:0000313" key="1">
    <source>
        <dbReference type="EMBL" id="MBK9983859.1"/>
    </source>
</evidence>
<dbReference type="Proteomes" id="UP000808337">
    <property type="component" value="Unassembled WGS sequence"/>
</dbReference>
<accession>A0A9D7XNX3</accession>
<proteinExistence type="predicted"/>
<protein>
    <submittedName>
        <fullName evidence="1">Uncharacterized protein</fullName>
    </submittedName>
</protein>
<comment type="caution">
    <text evidence="1">The sequence shown here is derived from an EMBL/GenBank/DDBJ whole genome shotgun (WGS) entry which is preliminary data.</text>
</comment>
<reference evidence="1 2" key="1">
    <citation type="submission" date="2020-10" db="EMBL/GenBank/DDBJ databases">
        <title>Connecting structure to function with the recovery of over 1000 high-quality activated sludge metagenome-assembled genomes encoding full-length rRNA genes using long-read sequencing.</title>
        <authorList>
            <person name="Singleton C.M."/>
            <person name="Petriglieri F."/>
            <person name="Kristensen J.M."/>
            <person name="Kirkegaard R.H."/>
            <person name="Michaelsen T.Y."/>
            <person name="Andersen M.H."/>
            <person name="Karst S.M."/>
            <person name="Dueholm M.S."/>
            <person name="Nielsen P.H."/>
            <person name="Albertsen M."/>
        </authorList>
    </citation>
    <scope>NUCLEOTIDE SEQUENCE [LARGE SCALE GENOMIC DNA]</scope>
    <source>
        <strain evidence="1">Ribe_18-Q3-R11-54_MAXAC.273</strain>
    </source>
</reference>
<dbReference type="EMBL" id="JADKGY010000029">
    <property type="protein sequence ID" value="MBK9983859.1"/>
    <property type="molecule type" value="Genomic_DNA"/>
</dbReference>
<gene>
    <name evidence="1" type="ORF">IPP15_16070</name>
</gene>
<sequence length="117" mass="13163">MTKRINPDCKHLTIIFLVYPNSTKKYFRPKTGNALQEELTNSVGSSFRIYNINNNEANFEYCGGIVNSDFFDGVCLFQNNPANVPNKSNIITKTPGVVKKDPNGNWIVETLATIKFV</sequence>
<name>A0A9D7XNX3_9BACT</name>
<dbReference type="AlphaFoldDB" id="A0A9D7XNX3"/>
<evidence type="ECO:0000313" key="2">
    <source>
        <dbReference type="Proteomes" id="UP000808337"/>
    </source>
</evidence>
<organism evidence="1 2">
    <name type="scientific">Candidatus Opimibacter skivensis</name>
    <dbReference type="NCBI Taxonomy" id="2982028"/>
    <lineage>
        <taxon>Bacteria</taxon>
        <taxon>Pseudomonadati</taxon>
        <taxon>Bacteroidota</taxon>
        <taxon>Saprospiria</taxon>
        <taxon>Saprospirales</taxon>
        <taxon>Saprospiraceae</taxon>
        <taxon>Candidatus Opimibacter</taxon>
    </lineage>
</organism>